<accession>A0ABX1RLG5</accession>
<feature type="transmembrane region" description="Helical" evidence="1">
    <location>
        <begin position="155"/>
        <end position="176"/>
    </location>
</feature>
<feature type="transmembrane region" description="Helical" evidence="1">
    <location>
        <begin position="92"/>
        <end position="110"/>
    </location>
</feature>
<sequence>MQRPAPRWPGIGTSLLAVLAILAAGRAMVLMLYLGVAYRHEVDPISQPLSFYEFVDGAADLLGSAVVALAVGTQAVVLGMARAGVRLAGRPAVLFITWTACLLVAAIFPTDDSPQILTVSGWVHQFAGAGIFALLSLAGFAAAPRLAESPAWLPVVGLVRRLSAGAAVLAVVYVVSRLNDWIPGFVSVFGGVDPGGLLQRMALLVHGAVVAVLAVHLLRVSWPAARSRTGPWPADTAASGAAPPC</sequence>
<evidence type="ECO:0000313" key="3">
    <source>
        <dbReference type="Proteomes" id="UP001296706"/>
    </source>
</evidence>
<feature type="transmembrane region" description="Helical" evidence="1">
    <location>
        <begin position="196"/>
        <end position="218"/>
    </location>
</feature>
<comment type="caution">
    <text evidence="2">The sequence shown here is derived from an EMBL/GenBank/DDBJ whole genome shotgun (WGS) entry which is preliminary data.</text>
</comment>
<feature type="transmembrane region" description="Helical" evidence="1">
    <location>
        <begin position="58"/>
        <end position="80"/>
    </location>
</feature>
<keyword evidence="3" id="KW-1185">Reference proteome</keyword>
<feature type="transmembrane region" description="Helical" evidence="1">
    <location>
        <begin position="122"/>
        <end position="143"/>
    </location>
</feature>
<evidence type="ECO:0000313" key="2">
    <source>
        <dbReference type="EMBL" id="NMH80812.1"/>
    </source>
</evidence>
<name>A0ABX1RLG5_9PSEU</name>
<protein>
    <submittedName>
        <fullName evidence="2">DUF998 domain-containing protein</fullName>
    </submittedName>
</protein>
<dbReference type="InterPro" id="IPR009339">
    <property type="entry name" value="DUF998"/>
</dbReference>
<dbReference type="EMBL" id="JAAXKY010000116">
    <property type="protein sequence ID" value="NMH80812.1"/>
    <property type="molecule type" value="Genomic_DNA"/>
</dbReference>
<evidence type="ECO:0000256" key="1">
    <source>
        <dbReference type="SAM" id="Phobius"/>
    </source>
</evidence>
<reference evidence="2 3" key="1">
    <citation type="submission" date="2020-04" db="EMBL/GenBank/DDBJ databases">
        <authorList>
            <person name="Klaysubun C."/>
            <person name="Duangmal K."/>
            <person name="Lipun K."/>
        </authorList>
    </citation>
    <scope>NUCLEOTIDE SEQUENCE [LARGE SCALE GENOMIC DNA]</scope>
    <source>
        <strain evidence="2 3">JCM 11839</strain>
    </source>
</reference>
<dbReference type="Pfam" id="PF06197">
    <property type="entry name" value="DUF998"/>
    <property type="match status" value="1"/>
</dbReference>
<keyword evidence="1" id="KW-0472">Membrane</keyword>
<dbReference type="Proteomes" id="UP001296706">
    <property type="component" value="Unassembled WGS sequence"/>
</dbReference>
<proteinExistence type="predicted"/>
<feature type="transmembrane region" description="Helical" evidence="1">
    <location>
        <begin position="12"/>
        <end position="38"/>
    </location>
</feature>
<keyword evidence="1" id="KW-1133">Transmembrane helix</keyword>
<dbReference type="RefSeq" id="WP_169398862.1">
    <property type="nucleotide sequence ID" value="NZ_BAAAJH010000002.1"/>
</dbReference>
<gene>
    <name evidence="2" type="ORF">HF577_27445</name>
</gene>
<organism evidence="2 3">
    <name type="scientific">Pseudonocardia xinjiangensis</name>
    <dbReference type="NCBI Taxonomy" id="75289"/>
    <lineage>
        <taxon>Bacteria</taxon>
        <taxon>Bacillati</taxon>
        <taxon>Actinomycetota</taxon>
        <taxon>Actinomycetes</taxon>
        <taxon>Pseudonocardiales</taxon>
        <taxon>Pseudonocardiaceae</taxon>
        <taxon>Pseudonocardia</taxon>
    </lineage>
</organism>
<keyword evidence="1" id="KW-0812">Transmembrane</keyword>